<accession>A0A4R6IBU5</accession>
<dbReference type="EMBL" id="SNWM01000006">
    <property type="protein sequence ID" value="TDO19690.1"/>
    <property type="molecule type" value="Genomic_DNA"/>
</dbReference>
<proteinExistence type="inferred from homology"/>
<evidence type="ECO:0000256" key="5">
    <source>
        <dbReference type="ARBA" id="ARBA00022840"/>
    </source>
</evidence>
<dbReference type="PRINTS" id="PR01100">
    <property type="entry name" value="SHIKIMTKNASE"/>
</dbReference>
<keyword evidence="7" id="KW-0479">Metal-binding</keyword>
<evidence type="ECO:0000313" key="9">
    <source>
        <dbReference type="Proteomes" id="UP000295499"/>
    </source>
</evidence>
<evidence type="ECO:0000256" key="2">
    <source>
        <dbReference type="ARBA" id="ARBA00022679"/>
    </source>
</evidence>
<dbReference type="UniPathway" id="UPA00053">
    <property type="reaction ID" value="UER00088"/>
</dbReference>
<comment type="function">
    <text evidence="7">Catalyzes the specific phosphorylation of the 3-hydroxyl group of shikimic acid using ATP as a cosubstrate.</text>
</comment>
<evidence type="ECO:0000256" key="7">
    <source>
        <dbReference type="HAMAP-Rule" id="MF_00109"/>
    </source>
</evidence>
<comment type="caution">
    <text evidence="7">Lacks conserved residue(s) required for the propagation of feature annotation.</text>
</comment>
<comment type="caution">
    <text evidence="8">The sequence shown here is derived from an EMBL/GenBank/DDBJ whole genome shotgun (WGS) entry which is preliminary data.</text>
</comment>
<keyword evidence="7" id="KW-0963">Cytoplasm</keyword>
<organism evidence="8 9">
    <name type="scientific">Pedobacter duraquae</name>
    <dbReference type="NCBI Taxonomy" id="425511"/>
    <lineage>
        <taxon>Bacteria</taxon>
        <taxon>Pseudomonadati</taxon>
        <taxon>Bacteroidota</taxon>
        <taxon>Sphingobacteriia</taxon>
        <taxon>Sphingobacteriales</taxon>
        <taxon>Sphingobacteriaceae</taxon>
        <taxon>Pedobacter</taxon>
    </lineage>
</organism>
<dbReference type="Gene3D" id="3.40.50.300">
    <property type="entry name" value="P-loop containing nucleotide triphosphate hydrolases"/>
    <property type="match status" value="1"/>
</dbReference>
<keyword evidence="1 7" id="KW-0028">Amino-acid biosynthesis</keyword>
<dbReference type="GO" id="GO:0009423">
    <property type="term" value="P:chorismate biosynthetic process"/>
    <property type="evidence" value="ECO:0007669"/>
    <property type="project" value="UniProtKB-UniRule"/>
</dbReference>
<feature type="binding site" evidence="7">
    <location>
        <position position="117"/>
    </location>
    <ligand>
        <name>ATP</name>
        <dbReference type="ChEBI" id="CHEBI:30616"/>
    </ligand>
</feature>
<dbReference type="PANTHER" id="PTHR21087">
    <property type="entry name" value="SHIKIMATE KINASE"/>
    <property type="match status" value="1"/>
</dbReference>
<keyword evidence="5 7" id="KW-0067">ATP-binding</keyword>
<gene>
    <name evidence="7" type="primary">aroK</name>
    <name evidence="8" type="ORF">CLV32_4314</name>
</gene>
<protein>
    <recommendedName>
        <fullName evidence="7">Shikimate kinase</fullName>
        <shortName evidence="7">SK</shortName>
        <ecNumber evidence="7">2.7.1.71</ecNumber>
    </recommendedName>
</protein>
<evidence type="ECO:0000256" key="6">
    <source>
        <dbReference type="ARBA" id="ARBA00023141"/>
    </source>
</evidence>
<comment type="cofactor">
    <cofactor evidence="7">
        <name>Mg(2+)</name>
        <dbReference type="ChEBI" id="CHEBI:18420"/>
    </cofactor>
    <text evidence="7">Binds 1 Mg(2+) ion per subunit.</text>
</comment>
<feature type="binding site" evidence="7">
    <location>
        <begin position="10"/>
        <end position="15"/>
    </location>
    <ligand>
        <name>ATP</name>
        <dbReference type="ChEBI" id="CHEBI:30616"/>
    </ligand>
</feature>
<keyword evidence="7" id="KW-0460">Magnesium</keyword>
<dbReference type="GO" id="GO:0004765">
    <property type="term" value="F:shikimate kinase activity"/>
    <property type="evidence" value="ECO:0007669"/>
    <property type="project" value="UniProtKB-UniRule"/>
</dbReference>
<dbReference type="SUPFAM" id="SSF52540">
    <property type="entry name" value="P-loop containing nucleoside triphosphate hydrolases"/>
    <property type="match status" value="1"/>
</dbReference>
<feature type="binding site" evidence="7">
    <location>
        <position position="32"/>
    </location>
    <ligand>
        <name>substrate</name>
    </ligand>
</feature>
<dbReference type="InterPro" id="IPR027417">
    <property type="entry name" value="P-loop_NTPase"/>
</dbReference>
<dbReference type="CDD" id="cd00464">
    <property type="entry name" value="SK"/>
    <property type="match status" value="1"/>
</dbReference>
<dbReference type="Pfam" id="PF01202">
    <property type="entry name" value="SKI"/>
    <property type="match status" value="1"/>
</dbReference>
<keyword evidence="6 7" id="KW-0057">Aromatic amino acid biosynthesis</keyword>
<keyword evidence="9" id="KW-1185">Reference proteome</keyword>
<comment type="subunit">
    <text evidence="7">Monomer.</text>
</comment>
<dbReference type="RefSeq" id="WP_133558905.1">
    <property type="nucleotide sequence ID" value="NZ_SNWM01000006.1"/>
</dbReference>
<dbReference type="OrthoDB" id="9800332at2"/>
<evidence type="ECO:0000313" key="8">
    <source>
        <dbReference type="EMBL" id="TDO19690.1"/>
    </source>
</evidence>
<keyword evidence="4 7" id="KW-0418">Kinase</keyword>
<dbReference type="GO" id="GO:0009073">
    <property type="term" value="P:aromatic amino acid family biosynthetic process"/>
    <property type="evidence" value="ECO:0007669"/>
    <property type="project" value="UniProtKB-KW"/>
</dbReference>
<name>A0A4R6IBU5_9SPHI</name>
<dbReference type="GO" id="GO:0005524">
    <property type="term" value="F:ATP binding"/>
    <property type="evidence" value="ECO:0007669"/>
    <property type="project" value="UniProtKB-UniRule"/>
</dbReference>
<feature type="binding site" evidence="7">
    <location>
        <position position="139"/>
    </location>
    <ligand>
        <name>substrate</name>
    </ligand>
</feature>
<dbReference type="EC" id="2.7.1.71" evidence="7"/>
<dbReference type="AlphaFoldDB" id="A0A4R6IBU5"/>
<dbReference type="GO" id="GO:0000287">
    <property type="term" value="F:magnesium ion binding"/>
    <property type="evidence" value="ECO:0007669"/>
    <property type="project" value="UniProtKB-UniRule"/>
</dbReference>
<comment type="catalytic activity">
    <reaction evidence="7">
        <text>shikimate + ATP = 3-phosphoshikimate + ADP + H(+)</text>
        <dbReference type="Rhea" id="RHEA:13121"/>
        <dbReference type="ChEBI" id="CHEBI:15378"/>
        <dbReference type="ChEBI" id="CHEBI:30616"/>
        <dbReference type="ChEBI" id="CHEBI:36208"/>
        <dbReference type="ChEBI" id="CHEBI:145989"/>
        <dbReference type="ChEBI" id="CHEBI:456216"/>
        <dbReference type="EC" id="2.7.1.71"/>
    </reaction>
</comment>
<comment type="subcellular location">
    <subcellularLocation>
        <location evidence="7">Cytoplasm</location>
    </subcellularLocation>
</comment>
<comment type="similarity">
    <text evidence="7">Belongs to the shikimate kinase family.</text>
</comment>
<dbReference type="PANTHER" id="PTHR21087:SF16">
    <property type="entry name" value="SHIKIMATE KINASE 1, CHLOROPLASTIC"/>
    <property type="match status" value="1"/>
</dbReference>
<keyword evidence="2 7" id="KW-0808">Transferase</keyword>
<comment type="pathway">
    <text evidence="7">Metabolic intermediate biosynthesis; chorismate biosynthesis; chorismate from D-erythrose 4-phosphate and phosphoenolpyruvate: step 5/7.</text>
</comment>
<dbReference type="GO" id="GO:0005829">
    <property type="term" value="C:cytosol"/>
    <property type="evidence" value="ECO:0007669"/>
    <property type="project" value="TreeGrafter"/>
</dbReference>
<evidence type="ECO:0000256" key="3">
    <source>
        <dbReference type="ARBA" id="ARBA00022741"/>
    </source>
</evidence>
<reference evidence="8 9" key="1">
    <citation type="submission" date="2019-03" db="EMBL/GenBank/DDBJ databases">
        <title>Genomic Encyclopedia of Archaeal and Bacterial Type Strains, Phase II (KMG-II): from individual species to whole genera.</title>
        <authorList>
            <person name="Goeker M."/>
        </authorList>
    </citation>
    <scope>NUCLEOTIDE SEQUENCE [LARGE SCALE GENOMIC DNA]</scope>
    <source>
        <strain evidence="8 9">DSM 19034</strain>
    </source>
</reference>
<evidence type="ECO:0000256" key="1">
    <source>
        <dbReference type="ARBA" id="ARBA00022605"/>
    </source>
</evidence>
<feature type="binding site" evidence="7">
    <location>
        <position position="78"/>
    </location>
    <ligand>
        <name>substrate</name>
    </ligand>
</feature>
<dbReference type="GO" id="GO:0008652">
    <property type="term" value="P:amino acid biosynthetic process"/>
    <property type="evidence" value="ECO:0007669"/>
    <property type="project" value="UniProtKB-KW"/>
</dbReference>
<dbReference type="HAMAP" id="MF_00109">
    <property type="entry name" value="Shikimate_kinase"/>
    <property type="match status" value="1"/>
</dbReference>
<dbReference type="Proteomes" id="UP000295499">
    <property type="component" value="Unassembled WGS sequence"/>
</dbReference>
<evidence type="ECO:0000256" key="4">
    <source>
        <dbReference type="ARBA" id="ARBA00022777"/>
    </source>
</evidence>
<dbReference type="InterPro" id="IPR031322">
    <property type="entry name" value="Shikimate/glucono_kinase"/>
</dbReference>
<feature type="binding site" evidence="7">
    <location>
        <position position="14"/>
    </location>
    <ligand>
        <name>Mg(2+)</name>
        <dbReference type="ChEBI" id="CHEBI:18420"/>
    </ligand>
</feature>
<dbReference type="InterPro" id="IPR000623">
    <property type="entry name" value="Shikimate_kinase/TSH1"/>
</dbReference>
<keyword evidence="3 7" id="KW-0547">Nucleotide-binding</keyword>
<sequence>MKIFLIGFMGCGKTTMGKKLATKLGYLFFDLDHQIEAELGKTIAAYFTEHGEAAFRQLENTKIKAFDYPENAVIATGGGTPCYFDNIDWMNANGLTVYINMNAQALAKRLEKGKAKRPLLHGLDTPGLISFIEHKLEDRNPFYTQAKLIVPGISLNADTLREQILAIDPLL</sequence>
<feature type="binding site" evidence="7">
    <location>
        <position position="56"/>
    </location>
    <ligand>
        <name>substrate</name>
    </ligand>
</feature>